<evidence type="ECO:0000313" key="1">
    <source>
        <dbReference type="EMBL" id="KAH9319553.1"/>
    </source>
</evidence>
<accession>A0AA38GCV2</accession>
<organism evidence="1 2">
    <name type="scientific">Taxus chinensis</name>
    <name type="common">Chinese yew</name>
    <name type="synonym">Taxus wallichiana var. chinensis</name>
    <dbReference type="NCBI Taxonomy" id="29808"/>
    <lineage>
        <taxon>Eukaryota</taxon>
        <taxon>Viridiplantae</taxon>
        <taxon>Streptophyta</taxon>
        <taxon>Embryophyta</taxon>
        <taxon>Tracheophyta</taxon>
        <taxon>Spermatophyta</taxon>
        <taxon>Pinopsida</taxon>
        <taxon>Pinidae</taxon>
        <taxon>Conifers II</taxon>
        <taxon>Cupressales</taxon>
        <taxon>Taxaceae</taxon>
        <taxon>Taxus</taxon>
    </lineage>
</organism>
<reference evidence="1 2" key="1">
    <citation type="journal article" date="2021" name="Nat. Plants">
        <title>The Taxus genome provides insights into paclitaxel biosynthesis.</title>
        <authorList>
            <person name="Xiong X."/>
            <person name="Gou J."/>
            <person name="Liao Q."/>
            <person name="Li Y."/>
            <person name="Zhou Q."/>
            <person name="Bi G."/>
            <person name="Li C."/>
            <person name="Du R."/>
            <person name="Wang X."/>
            <person name="Sun T."/>
            <person name="Guo L."/>
            <person name="Liang H."/>
            <person name="Lu P."/>
            <person name="Wu Y."/>
            <person name="Zhang Z."/>
            <person name="Ro D.K."/>
            <person name="Shang Y."/>
            <person name="Huang S."/>
            <person name="Yan J."/>
        </authorList>
    </citation>
    <scope>NUCLEOTIDE SEQUENCE [LARGE SCALE GENOMIC DNA]</scope>
    <source>
        <strain evidence="1">Ta-2019</strain>
    </source>
</reference>
<dbReference type="Proteomes" id="UP000824469">
    <property type="component" value="Unassembled WGS sequence"/>
</dbReference>
<keyword evidence="2" id="KW-1185">Reference proteome</keyword>
<proteinExistence type="predicted"/>
<protein>
    <submittedName>
        <fullName evidence="1">Uncharacterized protein</fullName>
    </submittedName>
</protein>
<gene>
    <name evidence="1" type="ORF">KI387_021322</name>
</gene>
<dbReference type="AlphaFoldDB" id="A0AA38GCV2"/>
<dbReference type="EMBL" id="JAHRHJ020000004">
    <property type="protein sequence ID" value="KAH9319553.1"/>
    <property type="molecule type" value="Genomic_DNA"/>
</dbReference>
<name>A0AA38GCV2_TAXCH</name>
<comment type="caution">
    <text evidence="1">The sequence shown here is derived from an EMBL/GenBank/DDBJ whole genome shotgun (WGS) entry which is preliminary data.</text>
</comment>
<evidence type="ECO:0000313" key="2">
    <source>
        <dbReference type="Proteomes" id="UP000824469"/>
    </source>
</evidence>
<sequence>MHDTPLITSPALAENSDLAFTKFNEEKNSCRKNLFQSDFSSPSINEGMSSSLGSVHMSGSGFPVIKSSYEEDGCQNMLVQKGVDICGESSIRKTDIKKLDIRDEHNSIIEISDDTSCTVEIEDKFRCVKERGVEDFSQDTASSIGRPADCQINVHCQQDITG</sequence>